<sequence>MSSPGALALDQKEQEEQERKNALSILCIGFFVFGLLSTVIGVSMPNIKQEFGVTNEQAGVVFVYWSAGFLFGAYIGGKAFYVANVRTLFVITSLFSVACLLLLYDEQDLARYKIYAFALSLSGSLFFTAGHATAARVGKDNKVSILSFMDFLFSLGSLSTPLLVNYFTTFGNWTGKGWRLVFLVAAALLLMTSVLAARLVESSTRAPERRTVRTKTDYLSLLSDPMFLPFTLGCFLLQATEWGHGVWFVTYANEIIGLPPERAREAFGLFLVGMASSRLLSSWLTWKLRPTTLMAMGIATATVAAVSILEYRSYNALCILNFLFGFGLGAIFPLLLGLSMERAPTRSAMLSGIGLMAGTLGAKGISYLIGRWADQASLAQSYRTVAWTVVAMLFVVLTFLSLHIRAIHARKSAGSPAPSAGLSPGLSRELSAGVSRDVLTNDPEGHERRLPPDPSGVQFEFRFGPSQRAFSELSLWNYVRRLLLDWKLRRELVDLFGDRRHLEREEASRFLALVWAKYPLASELYPSPHELLAAADPDPAPTLTGQHPDVASGPGVLP</sequence>
<feature type="transmembrane region" description="Helical" evidence="8">
    <location>
        <begin position="291"/>
        <end position="308"/>
    </location>
</feature>
<feature type="transmembrane region" description="Helical" evidence="8">
    <location>
        <begin position="21"/>
        <end position="42"/>
    </location>
</feature>
<dbReference type="PANTHER" id="PTHR23514">
    <property type="entry name" value="BYPASS OF STOP CODON PROTEIN 6"/>
    <property type="match status" value="1"/>
</dbReference>
<feature type="transmembrane region" description="Helical" evidence="8">
    <location>
        <begin position="348"/>
        <end position="369"/>
    </location>
</feature>
<dbReference type="InterPro" id="IPR020846">
    <property type="entry name" value="MFS_dom"/>
</dbReference>
<keyword evidence="11" id="KW-1185">Reference proteome</keyword>
<proteinExistence type="inferred from homology"/>
<dbReference type="InterPro" id="IPR011701">
    <property type="entry name" value="MFS"/>
</dbReference>
<feature type="transmembrane region" description="Helical" evidence="8">
    <location>
        <begin position="62"/>
        <end position="81"/>
    </location>
</feature>
<evidence type="ECO:0000256" key="8">
    <source>
        <dbReference type="SAM" id="Phobius"/>
    </source>
</evidence>
<feature type="transmembrane region" description="Helical" evidence="8">
    <location>
        <begin position="116"/>
        <end position="134"/>
    </location>
</feature>
<dbReference type="PROSITE" id="PS50850">
    <property type="entry name" value="MFS"/>
    <property type="match status" value="1"/>
</dbReference>
<feature type="compositionally biased region" description="Low complexity" evidence="7">
    <location>
        <begin position="532"/>
        <end position="544"/>
    </location>
</feature>
<evidence type="ECO:0000259" key="9">
    <source>
        <dbReference type="PROSITE" id="PS50850"/>
    </source>
</evidence>
<name>A0ABZ2M352_9BACT</name>
<evidence type="ECO:0000256" key="4">
    <source>
        <dbReference type="ARBA" id="ARBA00022692"/>
    </source>
</evidence>
<feature type="transmembrane region" description="Helical" evidence="8">
    <location>
        <begin position="221"/>
        <end position="239"/>
    </location>
</feature>
<keyword evidence="6 8" id="KW-0472">Membrane</keyword>
<dbReference type="Proteomes" id="UP001370348">
    <property type="component" value="Chromosome"/>
</dbReference>
<dbReference type="InterPro" id="IPR051788">
    <property type="entry name" value="MFS_Transporter"/>
</dbReference>
<accession>A0ABZ2M352</accession>
<dbReference type="PANTHER" id="PTHR23514:SF3">
    <property type="entry name" value="BYPASS OF STOP CODON PROTEIN 6"/>
    <property type="match status" value="1"/>
</dbReference>
<evidence type="ECO:0000256" key="1">
    <source>
        <dbReference type="ARBA" id="ARBA00004127"/>
    </source>
</evidence>
<keyword evidence="5 8" id="KW-1133">Transmembrane helix</keyword>
<feature type="transmembrane region" description="Helical" evidence="8">
    <location>
        <begin position="180"/>
        <end position="200"/>
    </location>
</feature>
<feature type="domain" description="Major facilitator superfamily (MFS) profile" evidence="9">
    <location>
        <begin position="22"/>
        <end position="409"/>
    </location>
</feature>
<dbReference type="EMBL" id="CP089984">
    <property type="protein sequence ID" value="WXB17634.1"/>
    <property type="molecule type" value="Genomic_DNA"/>
</dbReference>
<gene>
    <name evidence="10" type="ORF">LZC94_10210</name>
</gene>
<keyword evidence="4 8" id="KW-0812">Transmembrane</keyword>
<feature type="transmembrane region" description="Helical" evidence="8">
    <location>
        <begin position="314"/>
        <end position="336"/>
    </location>
</feature>
<feature type="region of interest" description="Disordered" evidence="7">
    <location>
        <begin position="532"/>
        <end position="558"/>
    </location>
</feature>
<dbReference type="Pfam" id="PF07690">
    <property type="entry name" value="MFS_1"/>
    <property type="match status" value="1"/>
</dbReference>
<comment type="similarity">
    <text evidence="2">Belongs to the major facilitator superfamily.</text>
</comment>
<evidence type="ECO:0000256" key="6">
    <source>
        <dbReference type="ARBA" id="ARBA00023136"/>
    </source>
</evidence>
<evidence type="ECO:0000313" key="10">
    <source>
        <dbReference type="EMBL" id="WXB17634.1"/>
    </source>
</evidence>
<feature type="transmembrane region" description="Helical" evidence="8">
    <location>
        <begin position="88"/>
        <end position="104"/>
    </location>
</feature>
<evidence type="ECO:0000256" key="2">
    <source>
        <dbReference type="ARBA" id="ARBA00008335"/>
    </source>
</evidence>
<organism evidence="10 11">
    <name type="scientific">Pendulispora albinea</name>
    <dbReference type="NCBI Taxonomy" id="2741071"/>
    <lineage>
        <taxon>Bacteria</taxon>
        <taxon>Pseudomonadati</taxon>
        <taxon>Myxococcota</taxon>
        <taxon>Myxococcia</taxon>
        <taxon>Myxococcales</taxon>
        <taxon>Sorangiineae</taxon>
        <taxon>Pendulisporaceae</taxon>
        <taxon>Pendulispora</taxon>
    </lineage>
</organism>
<dbReference type="Gene3D" id="1.20.1250.20">
    <property type="entry name" value="MFS general substrate transporter like domains"/>
    <property type="match status" value="1"/>
</dbReference>
<evidence type="ECO:0000313" key="11">
    <source>
        <dbReference type="Proteomes" id="UP001370348"/>
    </source>
</evidence>
<feature type="transmembrane region" description="Helical" evidence="8">
    <location>
        <begin position="146"/>
        <end position="168"/>
    </location>
</feature>
<evidence type="ECO:0000256" key="3">
    <source>
        <dbReference type="ARBA" id="ARBA00022448"/>
    </source>
</evidence>
<protein>
    <submittedName>
        <fullName evidence="10">MFS transporter</fullName>
    </submittedName>
</protein>
<feature type="transmembrane region" description="Helical" evidence="8">
    <location>
        <begin position="381"/>
        <end position="402"/>
    </location>
</feature>
<reference evidence="10 11" key="1">
    <citation type="submission" date="2021-12" db="EMBL/GenBank/DDBJ databases">
        <title>Discovery of the Pendulisporaceae a myxobacterial family with distinct sporulation behavior and unique specialized metabolism.</title>
        <authorList>
            <person name="Garcia R."/>
            <person name="Popoff A."/>
            <person name="Bader C.D."/>
            <person name="Loehr J."/>
            <person name="Walesch S."/>
            <person name="Walt C."/>
            <person name="Boldt J."/>
            <person name="Bunk B."/>
            <person name="Haeckl F.J.F.P.J."/>
            <person name="Gunesch A.P."/>
            <person name="Birkelbach J."/>
            <person name="Nuebel U."/>
            <person name="Pietschmann T."/>
            <person name="Bach T."/>
            <person name="Mueller R."/>
        </authorList>
    </citation>
    <scope>NUCLEOTIDE SEQUENCE [LARGE SCALE GENOMIC DNA]</scope>
    <source>
        <strain evidence="10 11">MSr11954</strain>
    </source>
</reference>
<comment type="subcellular location">
    <subcellularLocation>
        <location evidence="1">Endomembrane system</location>
        <topology evidence="1">Multi-pass membrane protein</topology>
    </subcellularLocation>
</comment>
<dbReference type="SUPFAM" id="SSF103473">
    <property type="entry name" value="MFS general substrate transporter"/>
    <property type="match status" value="1"/>
</dbReference>
<dbReference type="InterPro" id="IPR036259">
    <property type="entry name" value="MFS_trans_sf"/>
</dbReference>
<evidence type="ECO:0000256" key="5">
    <source>
        <dbReference type="ARBA" id="ARBA00022989"/>
    </source>
</evidence>
<evidence type="ECO:0000256" key="7">
    <source>
        <dbReference type="SAM" id="MobiDB-lite"/>
    </source>
</evidence>
<dbReference type="RefSeq" id="WP_394827268.1">
    <property type="nucleotide sequence ID" value="NZ_CP089984.1"/>
</dbReference>
<keyword evidence="3" id="KW-0813">Transport</keyword>